<dbReference type="Pfam" id="PF10342">
    <property type="entry name" value="Kre9_KNH"/>
    <property type="match status" value="1"/>
</dbReference>
<keyword evidence="5" id="KW-1185">Reference proteome</keyword>
<keyword evidence="1 2" id="KW-0732">Signal</keyword>
<evidence type="ECO:0000313" key="4">
    <source>
        <dbReference type="EMBL" id="RPD56417.1"/>
    </source>
</evidence>
<name>A0A5C2RZC4_9APHY</name>
<organism evidence="4 5">
    <name type="scientific">Lentinus tigrinus ALCF2SS1-6</name>
    <dbReference type="NCBI Taxonomy" id="1328759"/>
    <lineage>
        <taxon>Eukaryota</taxon>
        <taxon>Fungi</taxon>
        <taxon>Dikarya</taxon>
        <taxon>Basidiomycota</taxon>
        <taxon>Agaricomycotina</taxon>
        <taxon>Agaricomycetes</taxon>
        <taxon>Polyporales</taxon>
        <taxon>Polyporaceae</taxon>
        <taxon>Lentinus</taxon>
    </lineage>
</organism>
<reference evidence="4" key="1">
    <citation type="journal article" date="2018" name="Genome Biol. Evol.">
        <title>Genomics and development of Lentinus tigrinus, a white-rot wood-decaying mushroom with dimorphic fruiting bodies.</title>
        <authorList>
            <person name="Wu B."/>
            <person name="Xu Z."/>
            <person name="Knudson A."/>
            <person name="Carlson A."/>
            <person name="Chen N."/>
            <person name="Kovaka S."/>
            <person name="LaButti K."/>
            <person name="Lipzen A."/>
            <person name="Pennachio C."/>
            <person name="Riley R."/>
            <person name="Schakwitz W."/>
            <person name="Umezawa K."/>
            <person name="Ohm R.A."/>
            <person name="Grigoriev I.V."/>
            <person name="Nagy L.G."/>
            <person name="Gibbons J."/>
            <person name="Hibbett D."/>
        </authorList>
    </citation>
    <scope>NUCLEOTIDE SEQUENCE [LARGE SCALE GENOMIC DNA]</scope>
    <source>
        <strain evidence="4">ALCF2SS1-6</strain>
    </source>
</reference>
<gene>
    <name evidence="4" type="ORF">L227DRAFT_258458</name>
</gene>
<dbReference type="OrthoDB" id="2317741at2759"/>
<evidence type="ECO:0000313" key="5">
    <source>
        <dbReference type="Proteomes" id="UP000313359"/>
    </source>
</evidence>
<sequence>MSSYSTRVVLAVLALFACLSQLVMGAAVPAQAGEKRDVFVPPVLYPHAGTVWTKGQKHNVTWDTSNAPEQITNRQGFILLRKGDIATPLVLASGFDILLGRIEVTVPWVLPDDDYSLVLFGDSGNFSPQFTINGPSPF</sequence>
<feature type="domain" description="Yeast cell wall synthesis Kre9/Knh1-like N-terminal" evidence="3">
    <location>
        <begin position="46"/>
        <end position="132"/>
    </location>
</feature>
<dbReference type="AlphaFoldDB" id="A0A5C2RZC4"/>
<evidence type="ECO:0000256" key="1">
    <source>
        <dbReference type="ARBA" id="ARBA00022729"/>
    </source>
</evidence>
<evidence type="ECO:0000256" key="2">
    <source>
        <dbReference type="SAM" id="SignalP"/>
    </source>
</evidence>
<protein>
    <recommendedName>
        <fullName evidence="3">Yeast cell wall synthesis Kre9/Knh1-like N-terminal domain-containing protein</fullName>
    </recommendedName>
</protein>
<proteinExistence type="predicted"/>
<feature type="signal peptide" evidence="2">
    <location>
        <begin position="1"/>
        <end position="25"/>
    </location>
</feature>
<dbReference type="InterPro" id="IPR018466">
    <property type="entry name" value="Kre9/Knh1-like_N"/>
</dbReference>
<dbReference type="PROSITE" id="PS51257">
    <property type="entry name" value="PROKAR_LIPOPROTEIN"/>
    <property type="match status" value="1"/>
</dbReference>
<dbReference type="EMBL" id="ML122288">
    <property type="protein sequence ID" value="RPD56417.1"/>
    <property type="molecule type" value="Genomic_DNA"/>
</dbReference>
<evidence type="ECO:0000259" key="3">
    <source>
        <dbReference type="Pfam" id="PF10342"/>
    </source>
</evidence>
<feature type="chain" id="PRO_5022691525" description="Yeast cell wall synthesis Kre9/Knh1-like N-terminal domain-containing protein" evidence="2">
    <location>
        <begin position="26"/>
        <end position="138"/>
    </location>
</feature>
<dbReference type="Proteomes" id="UP000313359">
    <property type="component" value="Unassembled WGS sequence"/>
</dbReference>
<accession>A0A5C2RZC4</accession>